<keyword evidence="1" id="KW-0732">Signal</keyword>
<dbReference type="OrthoDB" id="1495718at2"/>
<dbReference type="EMBL" id="NBWU01000001">
    <property type="protein sequence ID" value="PCE66308.1"/>
    <property type="molecule type" value="Genomic_DNA"/>
</dbReference>
<feature type="signal peptide" evidence="1">
    <location>
        <begin position="1"/>
        <end position="21"/>
    </location>
</feature>
<dbReference type="Pfam" id="PF11276">
    <property type="entry name" value="DUF3078"/>
    <property type="match status" value="1"/>
</dbReference>
<sequence length="363" mass="41077">MKMKALLLGLALVWAFQGLQAQETEPEVDTTTVDTIVIRRLQETVTSLPRGVRHTVPKISFNKTQTMNEPPHRFKVPSFWTKKNNLNVQISEVAFVNWNAGGNNSITAIGKLLFERNYKFRYVTWYNTLDLRYGSNAQEGRELRKTDDQIRLSSTFGYRTDTISPWYYSVKLNFNTQFANGYKYPNTDDPISRFMAPGYLFLGAGASYIPDGGKFNLYISPLTLKTTFVLDQTLADKGAFGVDKAIRDEDGNIITPGANNRTEVGFLITNKWETEVAKNIHMTHALGLYTDYLNSFGNIDVDWELRFKLKVNKHVSASIGTHIIYDDDVKFDIVKDGDGNVTDPGGARVQFKQILGVGLNYDF</sequence>
<name>A0A2A4GE75_9FLAO</name>
<accession>A0A2A4GE75</accession>
<organism evidence="2 3">
    <name type="scientific">Sediminicola luteus</name>
    <dbReference type="NCBI Taxonomy" id="319238"/>
    <lineage>
        <taxon>Bacteria</taxon>
        <taxon>Pseudomonadati</taxon>
        <taxon>Bacteroidota</taxon>
        <taxon>Flavobacteriia</taxon>
        <taxon>Flavobacteriales</taxon>
        <taxon>Flavobacteriaceae</taxon>
        <taxon>Sediminicola</taxon>
    </lineage>
</organism>
<reference evidence="2 3" key="1">
    <citation type="submission" date="2017-04" db="EMBL/GenBank/DDBJ databases">
        <title>A new member of the family Flavobacteriaceae isolated from ascidians.</title>
        <authorList>
            <person name="Chen L."/>
        </authorList>
    </citation>
    <scope>NUCLEOTIDE SEQUENCE [LARGE SCALE GENOMIC DNA]</scope>
    <source>
        <strain evidence="2 3">HQA918</strain>
    </source>
</reference>
<evidence type="ECO:0000313" key="3">
    <source>
        <dbReference type="Proteomes" id="UP000219559"/>
    </source>
</evidence>
<dbReference type="RefSeq" id="WP_097441830.1">
    <property type="nucleotide sequence ID" value="NZ_NBWU01000001.1"/>
</dbReference>
<protein>
    <recommendedName>
        <fullName evidence="4">DUF3078 domain-containing protein</fullName>
    </recommendedName>
</protein>
<dbReference type="AlphaFoldDB" id="A0A2A4GE75"/>
<keyword evidence="3" id="KW-1185">Reference proteome</keyword>
<dbReference type="InterPro" id="IPR021428">
    <property type="entry name" value="DUF3078"/>
</dbReference>
<evidence type="ECO:0000256" key="1">
    <source>
        <dbReference type="SAM" id="SignalP"/>
    </source>
</evidence>
<evidence type="ECO:0008006" key="4">
    <source>
        <dbReference type="Google" id="ProtNLM"/>
    </source>
</evidence>
<comment type="caution">
    <text evidence="2">The sequence shown here is derived from an EMBL/GenBank/DDBJ whole genome shotgun (WGS) entry which is preliminary data.</text>
</comment>
<gene>
    <name evidence="2" type="ORF">B7P33_03140</name>
</gene>
<feature type="chain" id="PRO_5012336346" description="DUF3078 domain-containing protein" evidence="1">
    <location>
        <begin position="22"/>
        <end position="363"/>
    </location>
</feature>
<proteinExistence type="predicted"/>
<dbReference type="Proteomes" id="UP000219559">
    <property type="component" value="Unassembled WGS sequence"/>
</dbReference>
<evidence type="ECO:0000313" key="2">
    <source>
        <dbReference type="EMBL" id="PCE66308.1"/>
    </source>
</evidence>